<dbReference type="RefSeq" id="WP_243306095.1">
    <property type="nucleotide sequence ID" value="NZ_JALGBI010000001.1"/>
</dbReference>
<evidence type="ECO:0000313" key="2">
    <source>
        <dbReference type="EMBL" id="MCJ0763505.1"/>
    </source>
</evidence>
<organism evidence="2 3">
    <name type="scientific">Variovorax terrae</name>
    <dbReference type="NCBI Taxonomy" id="2923278"/>
    <lineage>
        <taxon>Bacteria</taxon>
        <taxon>Pseudomonadati</taxon>
        <taxon>Pseudomonadota</taxon>
        <taxon>Betaproteobacteria</taxon>
        <taxon>Burkholderiales</taxon>
        <taxon>Comamonadaceae</taxon>
        <taxon>Variovorax</taxon>
    </lineage>
</organism>
<dbReference type="Proteomes" id="UP001139447">
    <property type="component" value="Unassembled WGS sequence"/>
</dbReference>
<dbReference type="PROSITE" id="PS51257">
    <property type="entry name" value="PROKAR_LIPOPROTEIN"/>
    <property type="match status" value="1"/>
</dbReference>
<feature type="signal peptide" evidence="1">
    <location>
        <begin position="1"/>
        <end position="35"/>
    </location>
</feature>
<comment type="caution">
    <text evidence="2">The sequence shown here is derived from an EMBL/GenBank/DDBJ whole genome shotgun (WGS) entry which is preliminary data.</text>
</comment>
<proteinExistence type="predicted"/>
<feature type="chain" id="PRO_5040907362" description="DUF4410 domain-containing protein" evidence="1">
    <location>
        <begin position="36"/>
        <end position="207"/>
    </location>
</feature>
<name>A0A9X2AN73_9BURK</name>
<evidence type="ECO:0008006" key="4">
    <source>
        <dbReference type="Google" id="ProtNLM"/>
    </source>
</evidence>
<reference evidence="2" key="1">
    <citation type="submission" date="2022-03" db="EMBL/GenBank/DDBJ databases">
        <authorList>
            <person name="Woo C.Y."/>
        </authorList>
    </citation>
    <scope>NUCLEOTIDE SEQUENCE</scope>
    <source>
        <strain evidence="2">CYS-02</strain>
    </source>
</reference>
<sequence>MMTFTKAPGRSFFARRITLAAAAAALSLMTGCASHYLDASTKGVEPAEFTKPAQPAPVQLVFDFESKGVVNARATDFLKEAVKSEVQKSGLFASVDDKPATGGALLEVKINNIPLTDDAFSKGLAAGFTFGLAGAQVSDGYVCTVRYLNGDKTIIKTARHAIHTTVGNAASPGNAVKINSLKEGVLTMTRQILSTALNDLSKDPAFQ</sequence>
<keyword evidence="1" id="KW-0732">Signal</keyword>
<keyword evidence="3" id="KW-1185">Reference proteome</keyword>
<dbReference type="EMBL" id="JALGBI010000001">
    <property type="protein sequence ID" value="MCJ0763505.1"/>
    <property type="molecule type" value="Genomic_DNA"/>
</dbReference>
<evidence type="ECO:0000256" key="1">
    <source>
        <dbReference type="SAM" id="SignalP"/>
    </source>
</evidence>
<dbReference type="AlphaFoldDB" id="A0A9X2AN73"/>
<protein>
    <recommendedName>
        <fullName evidence="4">DUF4410 domain-containing protein</fullName>
    </recommendedName>
</protein>
<gene>
    <name evidence="2" type="ORF">MMF98_09810</name>
</gene>
<accession>A0A9X2AN73</accession>
<evidence type="ECO:0000313" key="3">
    <source>
        <dbReference type="Proteomes" id="UP001139447"/>
    </source>
</evidence>